<organism evidence="1 2">
    <name type="scientific">Alternaria atra</name>
    <dbReference type="NCBI Taxonomy" id="119953"/>
    <lineage>
        <taxon>Eukaryota</taxon>
        <taxon>Fungi</taxon>
        <taxon>Dikarya</taxon>
        <taxon>Ascomycota</taxon>
        <taxon>Pezizomycotina</taxon>
        <taxon>Dothideomycetes</taxon>
        <taxon>Pleosporomycetidae</taxon>
        <taxon>Pleosporales</taxon>
        <taxon>Pleosporineae</taxon>
        <taxon>Pleosporaceae</taxon>
        <taxon>Alternaria</taxon>
        <taxon>Alternaria sect. Ulocladioides</taxon>
    </lineage>
</organism>
<protein>
    <submittedName>
        <fullName evidence="1">Uncharacterized protein</fullName>
    </submittedName>
</protein>
<dbReference type="RefSeq" id="XP_043169384.1">
    <property type="nucleotide sequence ID" value="XM_043313449.1"/>
</dbReference>
<dbReference type="EMBL" id="CAJRGZ010000019">
    <property type="protein sequence ID" value="CAG5160481.1"/>
    <property type="molecule type" value="Genomic_DNA"/>
</dbReference>
<comment type="caution">
    <text evidence="1">The sequence shown here is derived from an EMBL/GenBank/DDBJ whole genome shotgun (WGS) entry which is preliminary data.</text>
</comment>
<dbReference type="Proteomes" id="UP000676310">
    <property type="component" value="Unassembled WGS sequence"/>
</dbReference>
<evidence type="ECO:0000313" key="1">
    <source>
        <dbReference type="EMBL" id="CAG5160481.1"/>
    </source>
</evidence>
<proteinExistence type="predicted"/>
<evidence type="ECO:0000313" key="2">
    <source>
        <dbReference type="Proteomes" id="UP000676310"/>
    </source>
</evidence>
<dbReference type="AlphaFoldDB" id="A0A8J2I1I9"/>
<reference evidence="1" key="1">
    <citation type="submission" date="2021-05" db="EMBL/GenBank/DDBJ databases">
        <authorList>
            <person name="Stam R."/>
        </authorList>
    </citation>
    <scope>NUCLEOTIDE SEQUENCE</scope>
    <source>
        <strain evidence="1">CS162</strain>
    </source>
</reference>
<dbReference type="OrthoDB" id="3687488at2759"/>
<sequence length="231" mass="25385">MPIKEHLKAVVFTAAAKAEAIIDTYPTHFYDIEEAKGYIRTTCKQAGFQYVSKRIKHEELAYVKDMVCFIVAAKAFEQGEFYLEIELENRRALRTSLDSGKSKVNGEEDVDVKSHGMDETAVESTEIKERNEVSMLAYDMPSTGSAMTPTGIPVFSAATDFSNAIDSINIAITTTNALETTTTGGTMSASMSDEPSQCERSVKEIAQGITMPPMVEIDDDPFKVSFSSSQK</sequence>
<keyword evidence="2" id="KW-1185">Reference proteome</keyword>
<name>A0A8J2I1I9_9PLEO</name>
<gene>
    <name evidence="1" type="ORF">ALTATR162_LOCUS5829</name>
</gene>
<dbReference type="GeneID" id="67017650"/>
<accession>A0A8J2I1I9</accession>